<dbReference type="EMBL" id="CAAALY010040112">
    <property type="protein sequence ID" value="VEL19105.1"/>
    <property type="molecule type" value="Genomic_DNA"/>
</dbReference>
<gene>
    <name evidence="2" type="ORF">PXEA_LOCUS12545</name>
</gene>
<evidence type="ECO:0000313" key="3">
    <source>
        <dbReference type="Proteomes" id="UP000784294"/>
    </source>
</evidence>
<reference evidence="2" key="1">
    <citation type="submission" date="2018-11" db="EMBL/GenBank/DDBJ databases">
        <authorList>
            <consortium name="Pathogen Informatics"/>
        </authorList>
    </citation>
    <scope>NUCLEOTIDE SEQUENCE</scope>
</reference>
<feature type="region of interest" description="Disordered" evidence="1">
    <location>
        <begin position="46"/>
        <end position="90"/>
    </location>
</feature>
<accession>A0A3S5CLU5</accession>
<dbReference type="Proteomes" id="UP000784294">
    <property type="component" value="Unassembled WGS sequence"/>
</dbReference>
<sequence>MNGLAVSNYMNSAAVAASLLGLTGNAGPPGGQTATAISGIAAPTAYSEPHQHQPNVQPHHAHHHQQQHQQQPQQQAQPHHHRQQQQQQQAFATLAAVASMLPNSSLNGLTGQSSPGSYGTSYNLGSLPTGSAGLYDYATGLGLSAEQLALLISTYGLAGSATAAPTAAQAPASLTGLNGHLGLSGHPGHPGSAQVHQHQQHVHNQSTTGRHFVSGGYPGLTTNTPPFALQVRNHF</sequence>
<name>A0A3S5CLU5_9PLAT</name>
<dbReference type="AlphaFoldDB" id="A0A3S5CLU5"/>
<keyword evidence="3" id="KW-1185">Reference proteome</keyword>
<evidence type="ECO:0000313" key="2">
    <source>
        <dbReference type="EMBL" id="VEL19105.1"/>
    </source>
</evidence>
<evidence type="ECO:0000256" key="1">
    <source>
        <dbReference type="SAM" id="MobiDB-lite"/>
    </source>
</evidence>
<protein>
    <submittedName>
        <fullName evidence="2">Uncharacterized protein</fullName>
    </submittedName>
</protein>
<feature type="compositionally biased region" description="Low complexity" evidence="1">
    <location>
        <begin position="67"/>
        <end position="77"/>
    </location>
</feature>
<organism evidence="2 3">
    <name type="scientific">Protopolystoma xenopodis</name>
    <dbReference type="NCBI Taxonomy" id="117903"/>
    <lineage>
        <taxon>Eukaryota</taxon>
        <taxon>Metazoa</taxon>
        <taxon>Spiralia</taxon>
        <taxon>Lophotrochozoa</taxon>
        <taxon>Platyhelminthes</taxon>
        <taxon>Monogenea</taxon>
        <taxon>Polyopisthocotylea</taxon>
        <taxon>Polystomatidea</taxon>
        <taxon>Polystomatidae</taxon>
        <taxon>Protopolystoma</taxon>
    </lineage>
</organism>
<comment type="caution">
    <text evidence="2">The sequence shown here is derived from an EMBL/GenBank/DDBJ whole genome shotgun (WGS) entry which is preliminary data.</text>
</comment>
<proteinExistence type="predicted"/>